<dbReference type="RefSeq" id="WP_309849378.1">
    <property type="nucleotide sequence ID" value="NZ_BAAAIU010000024.1"/>
</dbReference>
<evidence type="ECO:0000256" key="1">
    <source>
        <dbReference type="SAM" id="MobiDB-lite"/>
    </source>
</evidence>
<dbReference type="Proteomes" id="UP001247307">
    <property type="component" value="Unassembled WGS sequence"/>
</dbReference>
<gene>
    <name evidence="2" type="ORF">J2S35_000449</name>
</gene>
<dbReference type="EMBL" id="JAVDUI010000001">
    <property type="protein sequence ID" value="MDR6891509.1"/>
    <property type="molecule type" value="Genomic_DNA"/>
</dbReference>
<organism evidence="2 3">
    <name type="scientific">Falsarthrobacter nasiphocae</name>
    <dbReference type="NCBI Taxonomy" id="189863"/>
    <lineage>
        <taxon>Bacteria</taxon>
        <taxon>Bacillati</taxon>
        <taxon>Actinomycetota</taxon>
        <taxon>Actinomycetes</taxon>
        <taxon>Micrococcales</taxon>
        <taxon>Micrococcaceae</taxon>
        <taxon>Falsarthrobacter</taxon>
    </lineage>
</organism>
<accession>A0AAE3YDR4</accession>
<evidence type="ECO:0000313" key="2">
    <source>
        <dbReference type="EMBL" id="MDR6891509.1"/>
    </source>
</evidence>
<dbReference type="InterPro" id="IPR035172">
    <property type="entry name" value="DUF5302"/>
</dbReference>
<feature type="compositionally biased region" description="Basic and acidic residues" evidence="1">
    <location>
        <begin position="37"/>
        <end position="47"/>
    </location>
</feature>
<evidence type="ECO:0008006" key="4">
    <source>
        <dbReference type="Google" id="ProtNLM"/>
    </source>
</evidence>
<feature type="region of interest" description="Disordered" evidence="1">
    <location>
        <begin position="1"/>
        <end position="67"/>
    </location>
</feature>
<name>A0AAE3YDR4_9MICC</name>
<protein>
    <recommendedName>
        <fullName evidence="4">DUF5302 domain-containing protein</fullName>
    </recommendedName>
</protein>
<sequence length="67" mass="7188">MSNAKNTPDHAESKGAPEDIKAKFREALAKKNSRNSGPREDHLDGHSKAQGPHGPAGGPQDFRRKTG</sequence>
<dbReference type="Pfam" id="PF17227">
    <property type="entry name" value="DUF5302"/>
    <property type="match status" value="1"/>
</dbReference>
<evidence type="ECO:0000313" key="3">
    <source>
        <dbReference type="Proteomes" id="UP001247307"/>
    </source>
</evidence>
<proteinExistence type="predicted"/>
<keyword evidence="3" id="KW-1185">Reference proteome</keyword>
<dbReference type="AlphaFoldDB" id="A0AAE3YDR4"/>
<reference evidence="2" key="1">
    <citation type="submission" date="2023-07" db="EMBL/GenBank/DDBJ databases">
        <title>Sequencing the genomes of 1000 actinobacteria strains.</title>
        <authorList>
            <person name="Klenk H.-P."/>
        </authorList>
    </citation>
    <scope>NUCLEOTIDE SEQUENCE</scope>
    <source>
        <strain evidence="2">DSM 13988</strain>
    </source>
</reference>
<comment type="caution">
    <text evidence="2">The sequence shown here is derived from an EMBL/GenBank/DDBJ whole genome shotgun (WGS) entry which is preliminary data.</text>
</comment>
<feature type="compositionally biased region" description="Basic and acidic residues" evidence="1">
    <location>
        <begin position="7"/>
        <end position="29"/>
    </location>
</feature>